<organism evidence="1 2">
    <name type="scientific">Pseudomonas fluorescens</name>
    <dbReference type="NCBI Taxonomy" id="294"/>
    <lineage>
        <taxon>Bacteria</taxon>
        <taxon>Pseudomonadati</taxon>
        <taxon>Pseudomonadota</taxon>
        <taxon>Gammaproteobacteria</taxon>
        <taxon>Pseudomonadales</taxon>
        <taxon>Pseudomonadaceae</taxon>
        <taxon>Pseudomonas</taxon>
    </lineage>
</organism>
<dbReference type="Gene3D" id="3.90.1150.10">
    <property type="entry name" value="Aspartate Aminotransferase, domain 1"/>
    <property type="match status" value="1"/>
</dbReference>
<dbReference type="EMBL" id="UGUS01000002">
    <property type="protein sequence ID" value="SUD30094.1"/>
    <property type="molecule type" value="Genomic_DNA"/>
</dbReference>
<proteinExistence type="predicted"/>
<dbReference type="GO" id="GO:0008483">
    <property type="term" value="F:transaminase activity"/>
    <property type="evidence" value="ECO:0007669"/>
    <property type="project" value="UniProtKB-KW"/>
</dbReference>
<accession>A0A379IBE8</accession>
<gene>
    <name evidence="1" type="ORF">NCTC10392_02004</name>
</gene>
<keyword evidence="1" id="KW-0032">Aminotransferase</keyword>
<evidence type="ECO:0000313" key="1">
    <source>
        <dbReference type="EMBL" id="SUD30094.1"/>
    </source>
</evidence>
<dbReference type="Proteomes" id="UP000255125">
    <property type="component" value="Unassembled WGS sequence"/>
</dbReference>
<protein>
    <submittedName>
        <fullName evidence="1">Putative aminotransferase</fullName>
    </submittedName>
</protein>
<sequence length="49" mass="5326">MPGERFFSAPDQHHGHLGLNVSHIDPARLGEGLKRLAAVIRQAQRAQAA</sequence>
<evidence type="ECO:0000313" key="2">
    <source>
        <dbReference type="Proteomes" id="UP000255125"/>
    </source>
</evidence>
<keyword evidence="1" id="KW-0808">Transferase</keyword>
<dbReference type="InterPro" id="IPR015422">
    <property type="entry name" value="PyrdxlP-dep_Trfase_small"/>
</dbReference>
<name>A0A379IBE8_PSEFL</name>
<reference evidence="1 2" key="1">
    <citation type="submission" date="2018-06" db="EMBL/GenBank/DDBJ databases">
        <authorList>
            <consortium name="Pathogen Informatics"/>
            <person name="Doyle S."/>
        </authorList>
    </citation>
    <scope>NUCLEOTIDE SEQUENCE [LARGE SCALE GENOMIC DNA]</scope>
    <source>
        <strain evidence="1 2">NCTC10392</strain>
    </source>
</reference>
<dbReference type="AlphaFoldDB" id="A0A379IBE8"/>